<keyword evidence="4" id="KW-0638">Presynaptic neurotoxin</keyword>
<keyword evidence="4" id="KW-0800">Toxin</keyword>
<gene>
    <name evidence="8" type="primary">Ankle2</name>
    <name evidence="8" type="ORF">g.11020</name>
</gene>
<dbReference type="SUPFAM" id="SSF48403">
    <property type="entry name" value="Ankyrin repeat"/>
    <property type="match status" value="1"/>
</dbReference>
<name>A0A6G1SNV0_9ACAR</name>
<keyword evidence="3" id="KW-1052">Target cell membrane</keyword>
<dbReference type="GO" id="GO:0044218">
    <property type="term" value="C:other organism cell membrane"/>
    <property type="evidence" value="ECO:0007669"/>
    <property type="project" value="UniProtKB-KW"/>
</dbReference>
<dbReference type="InterPro" id="IPR036770">
    <property type="entry name" value="Ankyrin_rpt-contain_sf"/>
</dbReference>
<keyword evidence="6" id="KW-0040">ANK repeat</keyword>
<dbReference type="AlphaFoldDB" id="A0A6G1SNV0"/>
<reference evidence="8" key="1">
    <citation type="submission" date="2018-10" db="EMBL/GenBank/DDBJ databases">
        <title>Transcriptome assembly of Aceria tosichella (Wheat curl mite) Type 2.</title>
        <authorList>
            <person name="Scully E.D."/>
            <person name="Geib S.M."/>
            <person name="Palmer N.A."/>
            <person name="Gupta A.K."/>
            <person name="Sarath G."/>
            <person name="Tatineni S."/>
        </authorList>
    </citation>
    <scope>NUCLEOTIDE SEQUENCE</scope>
    <source>
        <strain evidence="8">LincolnNE</strain>
    </source>
</reference>
<dbReference type="GO" id="GO:0006887">
    <property type="term" value="P:exocytosis"/>
    <property type="evidence" value="ECO:0007669"/>
    <property type="project" value="UniProtKB-KW"/>
</dbReference>
<dbReference type="PANTHER" id="PTHR12349:SF4">
    <property type="entry name" value="ANKYRIN REPEAT AND LEM DOMAIN-CONTAINING PROTEIN 2"/>
    <property type="match status" value="1"/>
</dbReference>
<dbReference type="PANTHER" id="PTHR12349">
    <property type="entry name" value="ANKYRIN REPEAT AND LEM DOMAIN-CONTAINING PROTEIN 2"/>
    <property type="match status" value="1"/>
</dbReference>
<dbReference type="Gene3D" id="1.25.40.20">
    <property type="entry name" value="Ankyrin repeat-containing domain"/>
    <property type="match status" value="1"/>
</dbReference>
<evidence type="ECO:0000256" key="5">
    <source>
        <dbReference type="ARBA" id="ARBA00023298"/>
    </source>
</evidence>
<feature type="compositionally biased region" description="Low complexity" evidence="7">
    <location>
        <begin position="374"/>
        <end position="390"/>
    </location>
</feature>
<evidence type="ECO:0000256" key="2">
    <source>
        <dbReference type="ARBA" id="ARBA00022483"/>
    </source>
</evidence>
<evidence type="ECO:0000256" key="7">
    <source>
        <dbReference type="SAM" id="MobiDB-lite"/>
    </source>
</evidence>
<keyword evidence="5" id="KW-1053">Target membrane</keyword>
<accession>A0A6G1SNV0</accession>
<keyword evidence="2" id="KW-0268">Exocytosis</keyword>
<protein>
    <submittedName>
        <fullName evidence="8">Ankyrin repeat and LEM domain-containing protein 2</fullName>
    </submittedName>
</protein>
<comment type="subcellular location">
    <subcellularLocation>
        <location evidence="1">Target cell membrane</location>
    </subcellularLocation>
</comment>
<evidence type="ECO:0000256" key="4">
    <source>
        <dbReference type="ARBA" id="ARBA00023028"/>
    </source>
</evidence>
<evidence type="ECO:0000313" key="8">
    <source>
        <dbReference type="EMBL" id="MDE51857.1"/>
    </source>
</evidence>
<dbReference type="PROSITE" id="PS50088">
    <property type="entry name" value="ANK_REPEAT"/>
    <property type="match status" value="1"/>
</dbReference>
<sequence>MFYAIYVPPYREGEEEKPEADGLVFEDIKEANAALKRYKGSRMKIFPSRERALYFLQNPDTEESFLDLDSSCHDMVTSFEKLSVNQHSSPKSPAANNMTTGASLFASPIPPAVQQQKVASTPDDAEPAYPSAKPGMLNQLRRKIENGDYEAVEETIWSNPRCLVSVCDSAIYLMAGPKYNACHIAARANKPDIMALLLDTISNFSFLRKLYPNESDLSLQDRVNHLLDSYLNTPDPRQGNTPLHFACKLGYYRVVRVLLTFEGCDLTLTDSNGQTAEESICSQYKPPPVCMADQFKEKLNIHESGEHRQADGDGDGGGATIREPVVNSETQLNNVKQKIKNMFKQQFHLPLYRDQLKKRLILERRRSRASSQMDSDTSFSDIDDSFIISSPTKQNK</sequence>
<evidence type="ECO:0000256" key="3">
    <source>
        <dbReference type="ARBA" id="ARBA00022537"/>
    </source>
</evidence>
<dbReference type="SMART" id="SM00248">
    <property type="entry name" value="ANK"/>
    <property type="match status" value="2"/>
</dbReference>
<keyword evidence="5" id="KW-0472">Membrane</keyword>
<evidence type="ECO:0000256" key="1">
    <source>
        <dbReference type="ARBA" id="ARBA00004175"/>
    </source>
</evidence>
<evidence type="ECO:0000256" key="6">
    <source>
        <dbReference type="PROSITE-ProRule" id="PRU00023"/>
    </source>
</evidence>
<feature type="region of interest" description="Disordered" evidence="7">
    <location>
        <begin position="365"/>
        <end position="396"/>
    </location>
</feature>
<dbReference type="EMBL" id="GGYP01007086">
    <property type="protein sequence ID" value="MDE51857.1"/>
    <property type="molecule type" value="Transcribed_RNA"/>
</dbReference>
<feature type="region of interest" description="Disordered" evidence="7">
    <location>
        <begin position="306"/>
        <end position="328"/>
    </location>
</feature>
<dbReference type="PROSITE" id="PS50297">
    <property type="entry name" value="ANK_REP_REGION"/>
    <property type="match status" value="1"/>
</dbReference>
<dbReference type="GO" id="GO:0044231">
    <property type="term" value="C:host cell presynaptic membrane"/>
    <property type="evidence" value="ECO:0007669"/>
    <property type="project" value="UniProtKB-KW"/>
</dbReference>
<proteinExistence type="predicted"/>
<dbReference type="Pfam" id="PF12796">
    <property type="entry name" value="Ank_2"/>
    <property type="match status" value="1"/>
</dbReference>
<keyword evidence="4" id="KW-0528">Neurotoxin</keyword>
<organism evidence="8">
    <name type="scientific">Aceria tosichella</name>
    <name type="common">wheat curl mite</name>
    <dbReference type="NCBI Taxonomy" id="561515"/>
    <lineage>
        <taxon>Eukaryota</taxon>
        <taxon>Metazoa</taxon>
        <taxon>Ecdysozoa</taxon>
        <taxon>Arthropoda</taxon>
        <taxon>Chelicerata</taxon>
        <taxon>Arachnida</taxon>
        <taxon>Acari</taxon>
        <taxon>Acariformes</taxon>
        <taxon>Trombidiformes</taxon>
        <taxon>Prostigmata</taxon>
        <taxon>Eupodina</taxon>
        <taxon>Eriophyoidea</taxon>
        <taxon>Eriophyidae</taxon>
        <taxon>Eriophyinae</taxon>
        <taxon>Aceriini</taxon>
        <taxon>Aceria</taxon>
    </lineage>
</organism>
<dbReference type="InterPro" id="IPR002110">
    <property type="entry name" value="Ankyrin_rpt"/>
</dbReference>
<feature type="repeat" description="ANK" evidence="6">
    <location>
        <begin position="238"/>
        <end position="271"/>
    </location>
</feature>